<dbReference type="AlphaFoldDB" id="A0A5P2X5B5"/>
<accession>A0A5P2X5B5</accession>
<gene>
    <name evidence="1" type="ORF">CP982_01725</name>
</gene>
<evidence type="ECO:0000313" key="1">
    <source>
        <dbReference type="EMBL" id="QEV57592.1"/>
    </source>
</evidence>
<organism evidence="1 2">
    <name type="scientific">Streptomyces spectabilis</name>
    <dbReference type="NCBI Taxonomy" id="68270"/>
    <lineage>
        <taxon>Bacteria</taxon>
        <taxon>Bacillati</taxon>
        <taxon>Actinomycetota</taxon>
        <taxon>Actinomycetes</taxon>
        <taxon>Kitasatosporales</taxon>
        <taxon>Streptomycetaceae</taxon>
        <taxon>Streptomyces</taxon>
    </lineage>
</organism>
<dbReference type="KEGG" id="sspb:CP982_01725"/>
<protein>
    <submittedName>
        <fullName evidence="1">Uncharacterized protein</fullName>
    </submittedName>
</protein>
<name>A0A5P2X5B5_STRST</name>
<evidence type="ECO:0000313" key="2">
    <source>
        <dbReference type="Proteomes" id="UP000326505"/>
    </source>
</evidence>
<dbReference type="EMBL" id="CP023690">
    <property type="protein sequence ID" value="QEV57592.1"/>
    <property type="molecule type" value="Genomic_DNA"/>
</dbReference>
<proteinExistence type="predicted"/>
<dbReference type="Proteomes" id="UP000326505">
    <property type="component" value="Chromosome"/>
</dbReference>
<sequence length="89" mass="9240">MTPCSVQQRAVASQQRLPFGLGVAVPEFSCRAVSGMGMPGLPTFPFLSARTGTALCPLTPKPSPPAPPPPAPVPPVVVPSCWLSSWSRS</sequence>
<reference evidence="1 2" key="1">
    <citation type="submission" date="2017-09" db="EMBL/GenBank/DDBJ databases">
        <authorList>
            <person name="Lee N."/>
            <person name="Cho B.-K."/>
        </authorList>
    </citation>
    <scope>NUCLEOTIDE SEQUENCE [LARGE SCALE GENOMIC DNA]</scope>
    <source>
        <strain evidence="1 2">ATCC 27465</strain>
    </source>
</reference>